<evidence type="ECO:0000256" key="1">
    <source>
        <dbReference type="SAM" id="SignalP"/>
    </source>
</evidence>
<feature type="chain" id="PRO_5018724571" evidence="1">
    <location>
        <begin position="23"/>
        <end position="112"/>
    </location>
</feature>
<organism evidence="2 3">
    <name type="scientific">Devosia equisanguinis</name>
    <dbReference type="NCBI Taxonomy" id="2490941"/>
    <lineage>
        <taxon>Bacteria</taxon>
        <taxon>Pseudomonadati</taxon>
        <taxon>Pseudomonadota</taxon>
        <taxon>Alphaproteobacteria</taxon>
        <taxon>Hyphomicrobiales</taxon>
        <taxon>Devosiaceae</taxon>
        <taxon>Devosia</taxon>
    </lineage>
</organism>
<dbReference type="RefSeq" id="WP_126150920.1">
    <property type="nucleotide sequence ID" value="NZ_JBHTMH010000001.1"/>
</dbReference>
<evidence type="ECO:0000313" key="2">
    <source>
        <dbReference type="EMBL" id="VDS05377.1"/>
    </source>
</evidence>
<protein>
    <submittedName>
        <fullName evidence="2">Uncharacterized protein</fullName>
    </submittedName>
</protein>
<accession>A0A3S4CT85</accession>
<keyword evidence="3" id="KW-1185">Reference proteome</keyword>
<evidence type="ECO:0000313" key="3">
    <source>
        <dbReference type="Proteomes" id="UP000268844"/>
    </source>
</evidence>
<feature type="signal peptide" evidence="1">
    <location>
        <begin position="1"/>
        <end position="22"/>
    </location>
</feature>
<dbReference type="Proteomes" id="UP000268844">
    <property type="component" value="Unassembled WGS sequence"/>
</dbReference>
<dbReference type="AlphaFoldDB" id="A0A3S4CT85"/>
<dbReference type="EMBL" id="UZWD01000031">
    <property type="protein sequence ID" value="VDS05377.1"/>
    <property type="molecule type" value="Genomic_DNA"/>
</dbReference>
<name>A0A3S4CT85_9HYPH</name>
<proteinExistence type="predicted"/>
<sequence>MRIYLTGAALAFGLALAGVANAAPGQCSMTGFDSFDCDVVVDGGGITFDLPDGSTFVFAHVADGAGLGYRIAPEARPGQLPEELGAFAPIEAEPGCWLGDKDNLKFCAAVLQ</sequence>
<dbReference type="OrthoDB" id="7949853at2"/>
<reference evidence="2 3" key="1">
    <citation type="submission" date="2018-12" db="EMBL/GenBank/DDBJ databases">
        <authorList>
            <person name="Criscuolo A."/>
        </authorList>
    </citation>
    <scope>NUCLEOTIDE SEQUENCE [LARGE SCALE GENOMIC DNA]</scope>
    <source>
        <strain evidence="2">ACIP1116281</strain>
    </source>
</reference>
<keyword evidence="1" id="KW-0732">Signal</keyword>
<gene>
    <name evidence="2" type="ORF">DEVEQU_02519</name>
</gene>